<keyword evidence="10" id="KW-0482">Metalloprotease</keyword>
<evidence type="ECO:0000256" key="11">
    <source>
        <dbReference type="ARBA" id="ARBA00023136"/>
    </source>
</evidence>
<comment type="subcellular location">
    <subcellularLocation>
        <location evidence="3">Membrane</location>
        <topology evidence="3">Single-pass type I membrane protein</topology>
    </subcellularLocation>
</comment>
<reference evidence="15" key="1">
    <citation type="submission" date="2016-10" db="EMBL/GenBank/DDBJ databases">
        <authorList>
            <person name="Varghese N."/>
            <person name="Submissions S."/>
        </authorList>
    </citation>
    <scope>NUCLEOTIDE SEQUENCE [LARGE SCALE GENOMIC DNA]</scope>
    <source>
        <strain evidence="15">DSM 17934</strain>
    </source>
</reference>
<dbReference type="InterPro" id="IPR002816">
    <property type="entry name" value="TraB/PrgY/GumN_fam"/>
</dbReference>
<protein>
    <submittedName>
        <fullName evidence="14">Uncharacterized conserved protein YbaP, TraB family</fullName>
    </submittedName>
</protein>
<keyword evidence="15" id="KW-1185">Reference proteome</keyword>
<evidence type="ECO:0000256" key="2">
    <source>
        <dbReference type="ARBA" id="ARBA00001941"/>
    </source>
</evidence>
<keyword evidence="11" id="KW-0472">Membrane</keyword>
<evidence type="ECO:0000256" key="7">
    <source>
        <dbReference type="ARBA" id="ARBA00022729"/>
    </source>
</evidence>
<evidence type="ECO:0000313" key="14">
    <source>
        <dbReference type="EMBL" id="SEI68380.1"/>
    </source>
</evidence>
<evidence type="ECO:0000256" key="8">
    <source>
        <dbReference type="ARBA" id="ARBA00022801"/>
    </source>
</evidence>
<dbReference type="GO" id="GO:0030178">
    <property type="term" value="P:negative regulation of Wnt signaling pathway"/>
    <property type="evidence" value="ECO:0007669"/>
    <property type="project" value="InterPro"/>
</dbReference>
<dbReference type="CDD" id="cd14789">
    <property type="entry name" value="Tiki"/>
    <property type="match status" value="1"/>
</dbReference>
<dbReference type="GO" id="GO:0004222">
    <property type="term" value="F:metalloendopeptidase activity"/>
    <property type="evidence" value="ECO:0007669"/>
    <property type="project" value="TreeGrafter"/>
</dbReference>
<dbReference type="PANTHER" id="PTHR31120:SF6">
    <property type="entry name" value="METALLOPROTEASE TIKI HOMOLOG"/>
    <property type="match status" value="1"/>
</dbReference>
<comment type="cofactor">
    <cofactor evidence="1">
        <name>Mn(2+)</name>
        <dbReference type="ChEBI" id="CHEBI:29035"/>
    </cofactor>
</comment>
<comment type="cofactor">
    <cofactor evidence="2">
        <name>Co(2+)</name>
        <dbReference type="ChEBI" id="CHEBI:48828"/>
    </cofactor>
</comment>
<dbReference type="STRING" id="402734.SAMN05660918_1403"/>
<keyword evidence="5" id="KW-0812">Transmembrane</keyword>
<evidence type="ECO:0000256" key="9">
    <source>
        <dbReference type="ARBA" id="ARBA00022989"/>
    </source>
</evidence>
<accession>A0A1H6SWG8</accession>
<keyword evidence="8" id="KW-0378">Hydrolase</keyword>
<keyword evidence="9" id="KW-1133">Transmembrane helix</keyword>
<dbReference type="OrthoDB" id="9798714at2"/>
<evidence type="ECO:0000256" key="4">
    <source>
        <dbReference type="ARBA" id="ARBA00022670"/>
    </source>
</evidence>
<organism evidence="14 15">
    <name type="scientific">Flavobacterium terrigena</name>
    <dbReference type="NCBI Taxonomy" id="402734"/>
    <lineage>
        <taxon>Bacteria</taxon>
        <taxon>Pseudomonadati</taxon>
        <taxon>Bacteroidota</taxon>
        <taxon>Flavobacteriia</taxon>
        <taxon>Flavobacteriales</taxon>
        <taxon>Flavobacteriaceae</taxon>
        <taxon>Flavobacterium</taxon>
    </lineage>
</organism>
<dbReference type="GO" id="GO:0016020">
    <property type="term" value="C:membrane"/>
    <property type="evidence" value="ECO:0007669"/>
    <property type="project" value="UniProtKB-SubCell"/>
</dbReference>
<dbReference type="GO" id="GO:0006508">
    <property type="term" value="P:proteolysis"/>
    <property type="evidence" value="ECO:0007669"/>
    <property type="project" value="UniProtKB-KW"/>
</dbReference>
<dbReference type="EMBL" id="FNYA01000002">
    <property type="protein sequence ID" value="SEI68380.1"/>
    <property type="molecule type" value="Genomic_DNA"/>
</dbReference>
<evidence type="ECO:0000313" key="15">
    <source>
        <dbReference type="Proteomes" id="UP000199702"/>
    </source>
</evidence>
<dbReference type="InterPro" id="IPR040230">
    <property type="entry name" value="TIKI1/2-like"/>
</dbReference>
<keyword evidence="12" id="KW-0325">Glycoprotein</keyword>
<evidence type="ECO:0000256" key="10">
    <source>
        <dbReference type="ARBA" id="ARBA00023049"/>
    </source>
</evidence>
<keyword evidence="4" id="KW-0645">Protease</keyword>
<proteinExistence type="predicted"/>
<dbReference type="Proteomes" id="UP000199702">
    <property type="component" value="Unassembled WGS sequence"/>
</dbReference>
<evidence type="ECO:0000256" key="5">
    <source>
        <dbReference type="ARBA" id="ARBA00022692"/>
    </source>
</evidence>
<feature type="chain" id="PRO_5011628225" evidence="13">
    <location>
        <begin position="18"/>
        <end position="1256"/>
    </location>
</feature>
<dbReference type="Pfam" id="PF01963">
    <property type="entry name" value="TraB_PrgY_gumN"/>
    <property type="match status" value="1"/>
</dbReference>
<keyword evidence="6" id="KW-0479">Metal-binding</keyword>
<name>A0A1H6SWG8_9FLAO</name>
<sequence length="1256" mass="147325">MKKFLFLLTFLSITAVAQEKKYQSLFWEISGNGLTKKSYMYGTMHVSDKVSFHLSDTFFEKLLASDFIANESEPNTWTELYDLFSFYRSTKTSGNFYSNFYTSPIEKNNLYSLFRGSNYNLIGLLSRTNQANQEYQEETYLDMFIYRTGRKYGKKTLGLENVKTTTLNIEKAQAEMDRSEVDENKQAFLKILKKRSYAEVLRDAYREKDLDLIDTLNMLSSPKSYNKAMLFDRNEVMSKSMDSIMKTGSLFAAVGAAHLPGKNGMIEMLRRKGYTVTPILSEYTEKGKKLKKQIEDYFVKPVFEVNTTSDEMVSLPLFPLVLRNEENLESPDLGNGGYINVKRMLLKDFISKKDEKFNHKTLDSLFFENIPGEILEKKSYQEKGNFVYDIKSKTKTGKNERYRYYITPLEIIAVIMSGEGDYVRKYEDEVYNNIKIKSYKQEVVNIVPTKQNFKVKMPSYYSFVGNKKDNKKLEDTEIYAFDEQENAHYFLMESTLMDISNLEDSEYELKRMHYEFYNAHELDSTQTHFDKNKFEFISQSKLKEKNIFLKSVLKGNKYYLLGTINASKSKVDTFFNSFEITNAKEEIVYKTFKDSTAHFSVDIPKQQNEYLDFKFERKNRYKEDADKVNHFEVKFKTFEIFSPNKNVVEITYSQPHRYESYAVLDSLFNRIKKNIATDFEAKNYSNNNNDYSDLDVVAVVDAAAVDATLSSVVTLNEEKKEEKFNPLDYKSTTWDKTLALSTNQKLDLTNEKFTKDEANDYYVYEVLATKPKSTQAIKYKIVLKKGEYYTLATLVDKNYKNDNPFIEKVFNTFKVDDKITSRTFFENKFSIFEEDLNSEHDSIRYSSIKSFHDLRIEEADFSKLKELIENFEFRKEEMEFKGDLYESIGSLKSAEVIPFLEQAYKAQDVSTQTQFAILRALTFQKSKIAYKKIAELLEYDLPISDEYVISGLFSLFTSDLDNSQVLYPNILEYYSINEFHEPIVDFVKVLLNSEKAQSKKLKSYKKMLLTNAKLEYKRLLSWKSEDEASDEDEYDYNDENGAPVEAFNSYLSILYPFKNEKDMSQLYQKAEKLNIDELNIAIANRELARNKKLDKNNIEKLIENPKTKYTAFQMLYHNKQMDELNKFSKDSIVKNAIHYYEDVNEENDSIVMLDEKVITLKDKKISYFFYKKINIEDDSYGKNAEKLTAIAFVHDENNKLNLKAFRRFDEEKIIEDKEIEHLMKVMINESLNDNHLRVSFSNGRGNSFEDEAYYED</sequence>
<dbReference type="PANTHER" id="PTHR31120">
    <property type="entry name" value="METALLOPROTEASE TIKI"/>
    <property type="match status" value="1"/>
</dbReference>
<dbReference type="RefSeq" id="WP_143055608.1">
    <property type="nucleotide sequence ID" value="NZ_CBCSJU010000002.1"/>
</dbReference>
<evidence type="ECO:0000256" key="1">
    <source>
        <dbReference type="ARBA" id="ARBA00001936"/>
    </source>
</evidence>
<evidence type="ECO:0000256" key="6">
    <source>
        <dbReference type="ARBA" id="ARBA00022723"/>
    </source>
</evidence>
<dbReference type="AlphaFoldDB" id="A0A1H6SWG8"/>
<feature type="signal peptide" evidence="13">
    <location>
        <begin position="1"/>
        <end position="17"/>
    </location>
</feature>
<dbReference type="GO" id="GO:0046872">
    <property type="term" value="F:metal ion binding"/>
    <property type="evidence" value="ECO:0007669"/>
    <property type="project" value="UniProtKB-KW"/>
</dbReference>
<gene>
    <name evidence="14" type="ORF">SAMN05660918_1403</name>
</gene>
<evidence type="ECO:0000256" key="3">
    <source>
        <dbReference type="ARBA" id="ARBA00004479"/>
    </source>
</evidence>
<evidence type="ECO:0000256" key="13">
    <source>
        <dbReference type="SAM" id="SignalP"/>
    </source>
</evidence>
<evidence type="ECO:0000256" key="12">
    <source>
        <dbReference type="ARBA" id="ARBA00023180"/>
    </source>
</evidence>
<keyword evidence="7 13" id="KW-0732">Signal</keyword>